<feature type="chain" id="PRO_5016413933" evidence="1">
    <location>
        <begin position="19"/>
        <end position="161"/>
    </location>
</feature>
<proteinExistence type="predicted"/>
<evidence type="ECO:0000313" key="3">
    <source>
        <dbReference type="Proteomes" id="UP000269883"/>
    </source>
</evidence>
<dbReference type="EMBL" id="AP017378">
    <property type="protein sequence ID" value="BBD09089.1"/>
    <property type="molecule type" value="Genomic_DNA"/>
</dbReference>
<accession>A0A2Z6B0Q3</accession>
<feature type="signal peptide" evidence="1">
    <location>
        <begin position="1"/>
        <end position="18"/>
    </location>
</feature>
<keyword evidence="2" id="KW-0449">Lipoprotein</keyword>
<keyword evidence="3" id="KW-1185">Reference proteome</keyword>
<dbReference type="OrthoDB" id="5471384at2"/>
<organism evidence="2 3">
    <name type="scientific">Desulfovibrio ferrophilus</name>
    <dbReference type="NCBI Taxonomy" id="241368"/>
    <lineage>
        <taxon>Bacteria</taxon>
        <taxon>Pseudomonadati</taxon>
        <taxon>Thermodesulfobacteriota</taxon>
        <taxon>Desulfovibrionia</taxon>
        <taxon>Desulfovibrionales</taxon>
        <taxon>Desulfovibrionaceae</taxon>
        <taxon>Desulfovibrio</taxon>
    </lineage>
</organism>
<gene>
    <name evidence="2" type="ORF">DFE_2363</name>
</gene>
<dbReference type="RefSeq" id="WP_126379769.1">
    <property type="nucleotide sequence ID" value="NZ_AP017378.1"/>
</dbReference>
<evidence type="ECO:0000256" key="1">
    <source>
        <dbReference type="SAM" id="SignalP"/>
    </source>
</evidence>
<protein>
    <submittedName>
        <fullName evidence="2">Putative lipoprotein</fullName>
    </submittedName>
</protein>
<evidence type="ECO:0000313" key="2">
    <source>
        <dbReference type="EMBL" id="BBD09089.1"/>
    </source>
</evidence>
<name>A0A2Z6B0Q3_9BACT</name>
<keyword evidence="1" id="KW-0732">Signal</keyword>
<reference evidence="2 3" key="1">
    <citation type="journal article" date="2018" name="Sci. Adv.">
        <title>Multi-heme cytochromes provide a pathway for survival in energy-limited environments.</title>
        <authorList>
            <person name="Deng X."/>
            <person name="Dohmae N."/>
            <person name="Nealson K.H."/>
            <person name="Hashimoto K."/>
            <person name="Okamoto A."/>
        </authorList>
    </citation>
    <scope>NUCLEOTIDE SEQUENCE [LARGE SCALE GENOMIC DNA]</scope>
    <source>
        <strain evidence="2 3">IS5</strain>
    </source>
</reference>
<sequence length="161" mass="18092">MKRLIACLAIIISLTALWGCSSTNVKHLARQPWTLDANQSLAMKFWRFDYRIVPTNDQFSVCGSALPLSDAIPAWANQVADIWFAAYLSDASGKVIAQDLRVFEPGSLDRDSGIGFEFRLKPETLPTRNELFITFGYRMKLTGDRGKNEVFFASEGAMTRF</sequence>
<dbReference type="AlphaFoldDB" id="A0A2Z6B0Q3"/>
<dbReference type="KEGG" id="dfl:DFE_2363"/>
<dbReference type="Proteomes" id="UP000269883">
    <property type="component" value="Chromosome"/>
</dbReference>